<proteinExistence type="predicted"/>
<dbReference type="RefSeq" id="WP_088263775.1">
    <property type="nucleotide sequence ID" value="NZ_JASZ02000008.1"/>
</dbReference>
<evidence type="ECO:0000313" key="3">
    <source>
        <dbReference type="Proteomes" id="UP000197587"/>
    </source>
</evidence>
<keyword evidence="3" id="KW-1185">Reference proteome</keyword>
<feature type="signal peptide" evidence="1">
    <location>
        <begin position="1"/>
        <end position="18"/>
    </location>
</feature>
<feature type="chain" id="PRO_5012964450" description="Outer membrane protein beta-barrel domain-containing protein" evidence="1">
    <location>
        <begin position="19"/>
        <end position="163"/>
    </location>
</feature>
<keyword evidence="1" id="KW-0732">Signal</keyword>
<dbReference type="EMBL" id="JASZ02000008">
    <property type="protein sequence ID" value="OWK98581.1"/>
    <property type="molecule type" value="Genomic_DNA"/>
</dbReference>
<evidence type="ECO:0008006" key="4">
    <source>
        <dbReference type="Google" id="ProtNLM"/>
    </source>
</evidence>
<dbReference type="AlphaFoldDB" id="A0A246BAA6"/>
<accession>A0A246BAA6</accession>
<evidence type="ECO:0000313" key="2">
    <source>
        <dbReference type="EMBL" id="OWK98581.1"/>
    </source>
</evidence>
<protein>
    <recommendedName>
        <fullName evidence="4">Outer membrane protein beta-barrel domain-containing protein</fullName>
    </recommendedName>
</protein>
<sequence length="163" mass="17870">MKRVVLAFAMMMFGLTNAQVKFGINGGFSSAVVSDDFDELTAGYYAGVFTEFGIPGFAKMQPAVNYVNFKDHSYLQIPVIMKFYFLPKVNVQLGPQFAFRLGEVPDTINKTNFGAAVGLGADLFSGLLIEARYAFQLNNAFKSPAAGEKLHFNLFNVGLGLRL</sequence>
<name>A0A246BAA6_9FLAO</name>
<gene>
    <name evidence="2" type="ORF">AP75_05400</name>
</gene>
<comment type="caution">
    <text evidence="2">The sequence shown here is derived from an EMBL/GenBank/DDBJ whole genome shotgun (WGS) entry which is preliminary data.</text>
</comment>
<organism evidence="2 3">
    <name type="scientific">Kaistella haifensis DSM 19056</name>
    <dbReference type="NCBI Taxonomy" id="1450526"/>
    <lineage>
        <taxon>Bacteria</taxon>
        <taxon>Pseudomonadati</taxon>
        <taxon>Bacteroidota</taxon>
        <taxon>Flavobacteriia</taxon>
        <taxon>Flavobacteriales</taxon>
        <taxon>Weeksellaceae</taxon>
        <taxon>Chryseobacterium group</taxon>
        <taxon>Kaistella</taxon>
    </lineage>
</organism>
<dbReference type="Proteomes" id="UP000197587">
    <property type="component" value="Unassembled WGS sequence"/>
</dbReference>
<evidence type="ECO:0000256" key="1">
    <source>
        <dbReference type="SAM" id="SignalP"/>
    </source>
</evidence>
<reference evidence="2 3" key="1">
    <citation type="submission" date="2017-05" db="EMBL/GenBank/DDBJ databases">
        <title>Genome of Chryseobacterium haifense.</title>
        <authorList>
            <person name="Newman J.D."/>
        </authorList>
    </citation>
    <scope>NUCLEOTIDE SEQUENCE [LARGE SCALE GENOMIC DNA]</scope>
    <source>
        <strain evidence="2 3">DSM 19056</strain>
    </source>
</reference>